<feature type="domain" description="Methylamine utilisation protein MauE" evidence="6">
    <location>
        <begin position="25"/>
        <end position="150"/>
    </location>
</feature>
<evidence type="ECO:0000313" key="7">
    <source>
        <dbReference type="EMBL" id="TCC87847.1"/>
    </source>
</evidence>
<evidence type="ECO:0000256" key="4">
    <source>
        <dbReference type="ARBA" id="ARBA00023136"/>
    </source>
</evidence>
<evidence type="ECO:0000256" key="1">
    <source>
        <dbReference type="ARBA" id="ARBA00004141"/>
    </source>
</evidence>
<evidence type="ECO:0000256" key="5">
    <source>
        <dbReference type="SAM" id="Phobius"/>
    </source>
</evidence>
<dbReference type="GO" id="GO:0030416">
    <property type="term" value="P:methylamine metabolic process"/>
    <property type="evidence" value="ECO:0007669"/>
    <property type="project" value="InterPro"/>
</dbReference>
<evidence type="ECO:0000313" key="8">
    <source>
        <dbReference type="Proteomes" id="UP000291117"/>
    </source>
</evidence>
<protein>
    <recommendedName>
        <fullName evidence="6">Methylamine utilisation protein MauE domain-containing protein</fullName>
    </recommendedName>
</protein>
<feature type="transmembrane region" description="Helical" evidence="5">
    <location>
        <begin position="66"/>
        <end position="86"/>
    </location>
</feature>
<comment type="caution">
    <text evidence="7">The sequence shown here is derived from an EMBL/GenBank/DDBJ whole genome shotgun (WGS) entry which is preliminary data.</text>
</comment>
<comment type="subcellular location">
    <subcellularLocation>
        <location evidence="1">Membrane</location>
        <topology evidence="1">Multi-pass membrane protein</topology>
    </subcellularLocation>
</comment>
<keyword evidence="2 5" id="KW-0812">Transmembrane</keyword>
<accession>A0A4R0MMY3</accession>
<reference evidence="7 8" key="1">
    <citation type="submission" date="2019-02" db="EMBL/GenBank/DDBJ databases">
        <title>Pedobacter sp. RP-3-8 sp. nov., isolated from Arctic soil.</title>
        <authorList>
            <person name="Dahal R.H."/>
        </authorList>
    </citation>
    <scope>NUCLEOTIDE SEQUENCE [LARGE SCALE GENOMIC DNA]</scope>
    <source>
        <strain evidence="7 8">RP-3-8</strain>
    </source>
</reference>
<proteinExistence type="predicted"/>
<feature type="transmembrane region" description="Helical" evidence="5">
    <location>
        <begin position="93"/>
        <end position="116"/>
    </location>
</feature>
<feature type="transmembrane region" description="Helical" evidence="5">
    <location>
        <begin position="26"/>
        <end position="44"/>
    </location>
</feature>
<keyword evidence="3 5" id="KW-1133">Transmembrane helix</keyword>
<evidence type="ECO:0000256" key="3">
    <source>
        <dbReference type="ARBA" id="ARBA00022989"/>
    </source>
</evidence>
<evidence type="ECO:0000259" key="6">
    <source>
        <dbReference type="Pfam" id="PF07291"/>
    </source>
</evidence>
<dbReference type="AlphaFoldDB" id="A0A4R0MMY3"/>
<feature type="transmembrane region" description="Helical" evidence="5">
    <location>
        <begin position="136"/>
        <end position="155"/>
    </location>
</feature>
<gene>
    <name evidence="7" type="ORF">EZ444_22210</name>
</gene>
<keyword evidence="8" id="KW-1185">Reference proteome</keyword>
<keyword evidence="4 5" id="KW-0472">Membrane</keyword>
<dbReference type="Pfam" id="PF07291">
    <property type="entry name" value="MauE"/>
    <property type="match status" value="1"/>
</dbReference>
<dbReference type="GO" id="GO:0016020">
    <property type="term" value="C:membrane"/>
    <property type="evidence" value="ECO:0007669"/>
    <property type="project" value="UniProtKB-SubCell"/>
</dbReference>
<organism evidence="7 8">
    <name type="scientific">Pedobacter hiemivivus</name>
    <dbReference type="NCBI Taxonomy" id="2530454"/>
    <lineage>
        <taxon>Bacteria</taxon>
        <taxon>Pseudomonadati</taxon>
        <taxon>Bacteroidota</taxon>
        <taxon>Sphingobacteriia</taxon>
        <taxon>Sphingobacteriales</taxon>
        <taxon>Sphingobacteriaceae</taxon>
        <taxon>Pedobacter</taxon>
    </lineage>
</organism>
<dbReference type="Proteomes" id="UP000291117">
    <property type="component" value="Unassembled WGS sequence"/>
</dbReference>
<dbReference type="EMBL" id="SJSM01000022">
    <property type="protein sequence ID" value="TCC87847.1"/>
    <property type="molecule type" value="Genomic_DNA"/>
</dbReference>
<dbReference type="OrthoDB" id="673785at2"/>
<evidence type="ECO:0000256" key="2">
    <source>
        <dbReference type="ARBA" id="ARBA00022692"/>
    </source>
</evidence>
<name>A0A4R0MMY3_9SPHI</name>
<sequence length="157" mass="18074">MTKILKMETTMNKQSKSWLSDKIKRIIVDIITYLYVLLFLYTAASKLMDYENSELQMSKSPIITEFAYILVWLVPTIEIIISLLLIWTKTNFIGLYVSFMLMIIFTAYIIAILNLSSHIPCSCGGVISALNWNEHLIFNIIFIILAFIAISLKSIKH</sequence>
<dbReference type="InterPro" id="IPR009908">
    <property type="entry name" value="Methylamine_util_MauE"/>
</dbReference>